<reference evidence="2 3" key="1">
    <citation type="journal article" date="2016" name="Mol. Biol. Evol.">
        <title>Comparative Genomics of Early-Diverging Mushroom-Forming Fungi Provides Insights into the Origins of Lignocellulose Decay Capabilities.</title>
        <authorList>
            <person name="Nagy L.G."/>
            <person name="Riley R."/>
            <person name="Tritt A."/>
            <person name="Adam C."/>
            <person name="Daum C."/>
            <person name="Floudas D."/>
            <person name="Sun H."/>
            <person name="Yadav J.S."/>
            <person name="Pangilinan J."/>
            <person name="Larsson K.H."/>
            <person name="Matsuura K."/>
            <person name="Barry K."/>
            <person name="Labutti K."/>
            <person name="Kuo R."/>
            <person name="Ohm R.A."/>
            <person name="Bhattacharya S.S."/>
            <person name="Shirouzu T."/>
            <person name="Yoshinaga Y."/>
            <person name="Martin F.M."/>
            <person name="Grigoriev I.V."/>
            <person name="Hibbett D.S."/>
        </authorList>
    </citation>
    <scope>NUCLEOTIDE SEQUENCE [LARGE SCALE GENOMIC DNA]</scope>
    <source>
        <strain evidence="2 3">HHB9708</strain>
    </source>
</reference>
<keyword evidence="3" id="KW-1185">Reference proteome</keyword>
<dbReference type="AlphaFoldDB" id="A0A164RT46"/>
<name>A0A164RT46_9AGAM</name>
<feature type="compositionally biased region" description="Acidic residues" evidence="1">
    <location>
        <begin position="78"/>
        <end position="96"/>
    </location>
</feature>
<protein>
    <submittedName>
        <fullName evidence="2">Uncharacterized protein</fullName>
    </submittedName>
</protein>
<organism evidence="2 3">
    <name type="scientific">Sistotremastrum niveocremeum HHB9708</name>
    <dbReference type="NCBI Taxonomy" id="1314777"/>
    <lineage>
        <taxon>Eukaryota</taxon>
        <taxon>Fungi</taxon>
        <taxon>Dikarya</taxon>
        <taxon>Basidiomycota</taxon>
        <taxon>Agaricomycotina</taxon>
        <taxon>Agaricomycetes</taxon>
        <taxon>Sistotremastrales</taxon>
        <taxon>Sistotremastraceae</taxon>
        <taxon>Sertulicium</taxon>
        <taxon>Sertulicium niveocremeum</taxon>
    </lineage>
</organism>
<evidence type="ECO:0000256" key="1">
    <source>
        <dbReference type="SAM" id="MobiDB-lite"/>
    </source>
</evidence>
<evidence type="ECO:0000313" key="2">
    <source>
        <dbReference type="EMBL" id="KZS90858.1"/>
    </source>
</evidence>
<dbReference type="EMBL" id="KV419418">
    <property type="protein sequence ID" value="KZS90858.1"/>
    <property type="molecule type" value="Genomic_DNA"/>
</dbReference>
<feature type="region of interest" description="Disordered" evidence="1">
    <location>
        <begin position="77"/>
        <end position="103"/>
    </location>
</feature>
<dbReference type="Proteomes" id="UP000076722">
    <property type="component" value="Unassembled WGS sequence"/>
</dbReference>
<gene>
    <name evidence="2" type="ORF">SISNIDRAFT_468104</name>
</gene>
<evidence type="ECO:0000313" key="3">
    <source>
        <dbReference type="Proteomes" id="UP000076722"/>
    </source>
</evidence>
<accession>A0A164RT46</accession>
<sequence>MHIFTDLPLSDSPSVIVTALPSARSISSSWTEYPMSPHKSHHLPNLPNKQWTLPSYDNGPDPFAIDVPQTVRVRNVELGDDEQDSDPERSDDDESMSSESLPRDAATWKERVCGVMATIGEMQRLFEEVDSYCFDQPLSRKWSWVIETFCSLLKESVNGASAASLDLLTLEQDLNSLESAYTSFQKTSRTLHELLMSLGSILVHLHQFGEAHLEAVMASKEKVDEALRGARRSVGGLSKEIEDIKTRTKTNHRTEHKWRQLGSHFHSHPHSKESLESGSKVVLGIGLIAAPQPLSKAFATDTLQHPKVLSLTHSRDAEIDRIKELESQYSIICTQERQLLQIRERFAGSTQTQFISIMAALGAFEKFWNVCIYDLRLVNDGIREWRGAEKEVAENIKGLVIALRGYTFGLEESLVETTARSNVLFVRVLSHTVGPDSDRDKVIHADVTVVSV</sequence>
<proteinExistence type="predicted"/>